<organism evidence="6 7">
    <name type="scientific">Methylobacterium gossipiicola</name>
    <dbReference type="NCBI Taxonomy" id="582675"/>
    <lineage>
        <taxon>Bacteria</taxon>
        <taxon>Pseudomonadati</taxon>
        <taxon>Pseudomonadota</taxon>
        <taxon>Alphaproteobacteria</taxon>
        <taxon>Hyphomicrobiales</taxon>
        <taxon>Methylobacteriaceae</taxon>
        <taxon>Methylobacterium</taxon>
    </lineage>
</organism>
<keyword evidence="4 5" id="KW-0884">PQQ biosynthesis</keyword>
<dbReference type="RefSeq" id="WP_055889187.1">
    <property type="nucleotide sequence ID" value="NZ_FOPM01000008.1"/>
</dbReference>
<dbReference type="NCBIfam" id="TIGR02107">
    <property type="entry name" value="PQQ_syn_pqqA"/>
    <property type="match status" value="1"/>
</dbReference>
<evidence type="ECO:0000256" key="5">
    <source>
        <dbReference type="HAMAP-Rule" id="MF_00656"/>
    </source>
</evidence>
<evidence type="ECO:0000256" key="4">
    <source>
        <dbReference type="ARBA" id="ARBA00022905"/>
    </source>
</evidence>
<protein>
    <recommendedName>
        <fullName evidence="3 5">Coenzyme PQQ synthesis protein A</fullName>
    </recommendedName>
    <alternativeName>
        <fullName evidence="5">Pyrroloquinoline quinone biosynthesis protein A</fullName>
    </alternativeName>
</protein>
<sequence>MTWAAPIVSEICVGMEVTSYESAEIDTFN</sequence>
<keyword evidence="7" id="KW-1185">Reference proteome</keyword>
<evidence type="ECO:0000313" key="7">
    <source>
        <dbReference type="Proteomes" id="UP000199229"/>
    </source>
</evidence>
<name>A0A1I2TU31_9HYPH</name>
<evidence type="ECO:0000256" key="3">
    <source>
        <dbReference type="ARBA" id="ARBA00015086"/>
    </source>
</evidence>
<dbReference type="GO" id="GO:0018189">
    <property type="term" value="P:pyrroloquinoline quinone biosynthetic process"/>
    <property type="evidence" value="ECO:0007669"/>
    <property type="project" value="UniProtKB-UniRule"/>
</dbReference>
<dbReference type="AlphaFoldDB" id="A0A1I2TU31"/>
<dbReference type="InterPro" id="IPR011725">
    <property type="entry name" value="PQQ_synth_PqqA"/>
</dbReference>
<comment type="similarity">
    <text evidence="2 5">Belongs to the PqqA family.</text>
</comment>
<evidence type="ECO:0000256" key="2">
    <source>
        <dbReference type="ARBA" id="ARBA00009325"/>
    </source>
</evidence>
<feature type="cross-link" description="Pyrroloquinoline quinone (Glu-Tyr)" evidence="5">
    <location>
        <begin position="16"/>
        <end position="20"/>
    </location>
</feature>
<gene>
    <name evidence="5" type="primary">pqqA</name>
    <name evidence="6" type="ORF">SAMN05192565_10834</name>
</gene>
<dbReference type="EMBL" id="FOPM01000008">
    <property type="protein sequence ID" value="SFG68422.1"/>
    <property type="molecule type" value="Genomic_DNA"/>
</dbReference>
<evidence type="ECO:0000256" key="1">
    <source>
        <dbReference type="ARBA" id="ARBA00004886"/>
    </source>
</evidence>
<dbReference type="UniPathway" id="UPA00539"/>
<accession>A0A1I2TU31</accession>
<dbReference type="STRING" id="582675.SAMN05192565_10834"/>
<proteinExistence type="inferred from homology"/>
<reference evidence="7" key="1">
    <citation type="submission" date="2016-10" db="EMBL/GenBank/DDBJ databases">
        <authorList>
            <person name="Varghese N."/>
            <person name="Submissions S."/>
        </authorList>
    </citation>
    <scope>NUCLEOTIDE SEQUENCE [LARGE SCALE GENOMIC DNA]</scope>
    <source>
        <strain evidence="7">Gh-105</strain>
    </source>
</reference>
<comment type="pathway">
    <text evidence="1 5">Cofactor biosynthesis; pyrroloquinoline quinone biosynthesis.</text>
</comment>
<dbReference type="Pfam" id="PF08042">
    <property type="entry name" value="PqqA"/>
    <property type="match status" value="1"/>
</dbReference>
<evidence type="ECO:0000313" key="6">
    <source>
        <dbReference type="EMBL" id="SFG68422.1"/>
    </source>
</evidence>
<comment type="function">
    <text evidence="5">Required for coenzyme pyrroloquinoline quinone (PQQ) biosynthesis. PQQ is probably formed by cross-linking a specific glutamate to a specific tyrosine residue and excising these residues from the peptide.</text>
</comment>
<dbReference type="HAMAP" id="MF_00656">
    <property type="entry name" value="PQQ_syn_PqqA"/>
    <property type="match status" value="1"/>
</dbReference>
<dbReference type="Proteomes" id="UP000199229">
    <property type="component" value="Unassembled WGS sequence"/>
</dbReference>